<dbReference type="Proteomes" id="UP000317648">
    <property type="component" value="Chromosome"/>
</dbReference>
<dbReference type="Gene3D" id="3.10.340.11">
    <property type="entry name" value="Methenyltetrahydromethanopterin Cyclohydrolase, Chain A, domain 1"/>
    <property type="match status" value="1"/>
</dbReference>
<reference evidence="13 14" key="1">
    <citation type="submission" date="2019-02" db="EMBL/GenBank/DDBJ databases">
        <title>Deep-cultivation of Planctomycetes and their phenomic and genomic characterization uncovers novel biology.</title>
        <authorList>
            <person name="Wiegand S."/>
            <person name="Jogler M."/>
            <person name="Boedeker C."/>
            <person name="Pinto D."/>
            <person name="Vollmers J."/>
            <person name="Rivas-Marin E."/>
            <person name="Kohn T."/>
            <person name="Peeters S.H."/>
            <person name="Heuer A."/>
            <person name="Rast P."/>
            <person name="Oberbeckmann S."/>
            <person name="Bunk B."/>
            <person name="Jeske O."/>
            <person name="Meyerdierks A."/>
            <person name="Storesund J.E."/>
            <person name="Kallscheuer N."/>
            <person name="Luecker S."/>
            <person name="Lage O.M."/>
            <person name="Pohl T."/>
            <person name="Merkel B.J."/>
            <person name="Hornburger P."/>
            <person name="Mueller R.-W."/>
            <person name="Bruemmer F."/>
            <person name="Labrenz M."/>
            <person name="Spormann A.M."/>
            <person name="Op den Camp H."/>
            <person name="Overmann J."/>
            <person name="Amann R."/>
            <person name="Jetten M.S.M."/>
            <person name="Mascher T."/>
            <person name="Medema M.H."/>
            <person name="Devos D.P."/>
            <person name="Kaster A.-K."/>
            <person name="Ovreas L."/>
            <person name="Rohde M."/>
            <person name="Galperin M.Y."/>
            <person name="Jogler C."/>
        </authorList>
    </citation>
    <scope>NUCLEOTIDE SEQUENCE [LARGE SCALE GENOMIC DNA]</scope>
    <source>
        <strain evidence="13 14">Pla85_3_4</strain>
    </source>
</reference>
<evidence type="ECO:0000256" key="10">
    <source>
        <dbReference type="ARBA" id="ARBA00030468"/>
    </source>
</evidence>
<dbReference type="GO" id="GO:0006730">
    <property type="term" value="P:one-carbon metabolic process"/>
    <property type="evidence" value="ECO:0007669"/>
    <property type="project" value="UniProtKB-UniRule"/>
</dbReference>
<comment type="pathway">
    <text evidence="3 12">One-carbon metabolism; formaldehyde degradation; formate from formaldehyde (H(4)MPT route): step 3/5.</text>
</comment>
<evidence type="ECO:0000256" key="1">
    <source>
        <dbReference type="ARBA" id="ARBA00004058"/>
    </source>
</evidence>
<comment type="function">
    <text evidence="1 12">Catalyzes the hydrolysis of methenyl-H(4)MPT(+) to 5-formyl-H(4)MPT.</text>
</comment>
<evidence type="ECO:0000313" key="13">
    <source>
        <dbReference type="EMBL" id="QDU96839.1"/>
    </source>
</evidence>
<evidence type="ECO:0000256" key="9">
    <source>
        <dbReference type="ARBA" id="ARBA00022801"/>
    </source>
</evidence>
<dbReference type="GO" id="GO:0005737">
    <property type="term" value="C:cytoplasm"/>
    <property type="evidence" value="ECO:0007669"/>
    <property type="project" value="UniProtKB-SubCell"/>
</dbReference>
<accession>A0A518DYB5</accession>
<dbReference type="EMBL" id="CP036433">
    <property type="protein sequence ID" value="QDU96839.1"/>
    <property type="molecule type" value="Genomic_DNA"/>
</dbReference>
<keyword evidence="14" id="KW-1185">Reference proteome</keyword>
<dbReference type="GO" id="GO:0018759">
    <property type="term" value="F:methenyltetrahydromethanopterin cyclohydrolase activity"/>
    <property type="evidence" value="ECO:0007669"/>
    <property type="project" value="UniProtKB-UniRule"/>
</dbReference>
<evidence type="ECO:0000313" key="14">
    <source>
        <dbReference type="Proteomes" id="UP000317648"/>
    </source>
</evidence>
<dbReference type="InterPro" id="IPR003209">
    <property type="entry name" value="METHMP_CycHdrlase"/>
</dbReference>
<protein>
    <recommendedName>
        <fullName evidence="6 12">Methenyltetrahydromethanopterin cyclohydrolase</fullName>
        <ecNumber evidence="5 12">3.5.4.27</ecNumber>
    </recommendedName>
    <alternativeName>
        <fullName evidence="10 12">Methenyl-H4MPT cyclohydrolase</fullName>
    </alternativeName>
</protein>
<keyword evidence="9 12" id="KW-0378">Hydrolase</keyword>
<gene>
    <name evidence="12 13" type="primary">mch</name>
    <name evidence="13" type="ORF">Pla8534_46610</name>
</gene>
<evidence type="ECO:0000256" key="8">
    <source>
        <dbReference type="ARBA" id="ARBA00022563"/>
    </source>
</evidence>
<evidence type="ECO:0000256" key="7">
    <source>
        <dbReference type="ARBA" id="ARBA00022490"/>
    </source>
</evidence>
<name>A0A518DYB5_9BACT</name>
<dbReference type="Gene3D" id="3.30.1030.10">
    <property type="entry name" value="Methenyltetrahydromethanopterin Cyclohydrolase, Chain A, domain 2"/>
    <property type="match status" value="1"/>
</dbReference>
<organism evidence="13 14">
    <name type="scientific">Lignipirellula cremea</name>
    <dbReference type="NCBI Taxonomy" id="2528010"/>
    <lineage>
        <taxon>Bacteria</taxon>
        <taxon>Pseudomonadati</taxon>
        <taxon>Planctomycetota</taxon>
        <taxon>Planctomycetia</taxon>
        <taxon>Pirellulales</taxon>
        <taxon>Pirellulaceae</taxon>
        <taxon>Lignipirellula</taxon>
    </lineage>
</organism>
<dbReference type="Pfam" id="PF02289">
    <property type="entry name" value="MCH"/>
    <property type="match status" value="1"/>
</dbReference>
<dbReference type="GO" id="GO:0046294">
    <property type="term" value="P:formaldehyde catabolic process"/>
    <property type="evidence" value="ECO:0007669"/>
    <property type="project" value="UniProtKB-UniRule"/>
</dbReference>
<dbReference type="HAMAP" id="MF_00486">
    <property type="entry name" value="McH"/>
    <property type="match status" value="1"/>
</dbReference>
<dbReference type="EC" id="3.5.4.27" evidence="5 12"/>
<evidence type="ECO:0000256" key="3">
    <source>
        <dbReference type="ARBA" id="ARBA00005087"/>
    </source>
</evidence>
<evidence type="ECO:0000256" key="4">
    <source>
        <dbReference type="ARBA" id="ARBA00006902"/>
    </source>
</evidence>
<dbReference type="RefSeq" id="WP_145055498.1">
    <property type="nucleotide sequence ID" value="NZ_CP036433.1"/>
</dbReference>
<comment type="similarity">
    <text evidence="4 12">Belongs to the MCH family.</text>
</comment>
<dbReference type="OrthoDB" id="241529at2"/>
<proteinExistence type="inferred from homology"/>
<evidence type="ECO:0000256" key="6">
    <source>
        <dbReference type="ARBA" id="ARBA00020597"/>
    </source>
</evidence>
<dbReference type="NCBIfam" id="TIGR03120">
    <property type="entry name" value="one_C_mch"/>
    <property type="match status" value="1"/>
</dbReference>
<keyword evidence="8 12" id="KW-0554">One-carbon metabolism</keyword>
<evidence type="ECO:0000256" key="2">
    <source>
        <dbReference type="ARBA" id="ARBA00004496"/>
    </source>
</evidence>
<evidence type="ECO:0000256" key="5">
    <source>
        <dbReference type="ARBA" id="ARBA00012765"/>
    </source>
</evidence>
<dbReference type="SUPFAM" id="SSF56199">
    <property type="entry name" value="Methenyltetrahydromethanopterin cyclohydrolase"/>
    <property type="match status" value="1"/>
</dbReference>
<comment type="subcellular location">
    <subcellularLocation>
        <location evidence="2 12">Cytoplasm</location>
    </subcellularLocation>
</comment>
<sequence length="317" mass="33089">MEFELNRTALAAAAPLIERPGQVSVKGRFGPGSATVIDCGIEAPGGLAAGRILAEVCLAGLATVQITPGNDALWPGPAVAVATDQPLAACMASQYAGWQIKGPKFFAMGSGPMRAAGSSEALFDEIGFRERPTAAIGVLESGRLPPDETITQIAAACQVDLDRLTLLVAPTASLAGTVQVVARSVETAMHKLHTLGFDLKQVVSGFGAAPLPPVAAEDLGGIGRTNDAILYGGQVTLWVEAEDDQLADIGPRVPSSASGDHGRPFRAIFEAYDRDFYKIDPMLFSPAVVVFNNLRTGRSFRFGELLPAVLQESFAGG</sequence>
<comment type="catalytic activity">
    <reaction evidence="11 12">
        <text>5,10-methenyl-5,6,7,8-tetrahydromethanopterin + H2O = N(5)-formyl-5,6,7,8-tetrahydromethanopterin + H(+)</text>
        <dbReference type="Rhea" id="RHEA:19053"/>
        <dbReference type="ChEBI" id="CHEBI:15377"/>
        <dbReference type="ChEBI" id="CHEBI:15378"/>
        <dbReference type="ChEBI" id="CHEBI:58018"/>
        <dbReference type="ChEBI" id="CHEBI:58337"/>
        <dbReference type="EC" id="3.5.4.27"/>
    </reaction>
</comment>
<evidence type="ECO:0000256" key="12">
    <source>
        <dbReference type="HAMAP-Rule" id="MF_00486"/>
    </source>
</evidence>
<keyword evidence="7 12" id="KW-0963">Cytoplasm</keyword>
<dbReference type="KEGG" id="lcre:Pla8534_46610"/>
<dbReference type="UniPathway" id="UPA00562">
    <property type="reaction ID" value="UER00703"/>
</dbReference>
<evidence type="ECO:0000256" key="11">
    <source>
        <dbReference type="ARBA" id="ARBA00048684"/>
    </source>
</evidence>
<dbReference type="AlphaFoldDB" id="A0A518DYB5"/>